<comment type="caution">
    <text evidence="1">The sequence shown here is derived from an EMBL/GenBank/DDBJ whole genome shotgun (WGS) entry which is preliminary data.</text>
</comment>
<dbReference type="Proteomes" id="UP000639859">
    <property type="component" value="Unassembled WGS sequence"/>
</dbReference>
<evidence type="ECO:0000313" key="1">
    <source>
        <dbReference type="EMBL" id="MBI1683696.1"/>
    </source>
</evidence>
<sequence length="142" mass="16004">MDEHTEARRPGAALMAAPTALARFLETADTRLLEGIFSSGDVTILENFPPHVFLGQAGLARWRELMTGHVSAISDLAHRFGAPQDFVETGDTVHFTLPTQWSGVRDDHAFTEQGGWTFVQTWEDDAWRIRSYGWAVIRFERT</sequence>
<dbReference type="InterPro" id="IPR032710">
    <property type="entry name" value="NTF2-like_dom_sf"/>
</dbReference>
<reference evidence="1 2" key="1">
    <citation type="submission" date="2020-11" db="EMBL/GenBank/DDBJ databases">
        <title>genome sequence of strain KACC 18849.</title>
        <authorList>
            <person name="Gao J."/>
            <person name="Zhang X."/>
        </authorList>
    </citation>
    <scope>NUCLEOTIDE SEQUENCE [LARGE SCALE GENOMIC DNA]</scope>
    <source>
        <strain evidence="1 2">KACC 18849</strain>
    </source>
</reference>
<dbReference type="EMBL" id="JADWOX010000004">
    <property type="protein sequence ID" value="MBI1683696.1"/>
    <property type="molecule type" value="Genomic_DNA"/>
</dbReference>
<evidence type="ECO:0008006" key="3">
    <source>
        <dbReference type="Google" id="ProtNLM"/>
    </source>
</evidence>
<protein>
    <recommendedName>
        <fullName evidence="3">SnoaL-like domain-containing protein</fullName>
    </recommendedName>
</protein>
<dbReference type="SUPFAM" id="SSF54427">
    <property type="entry name" value="NTF2-like"/>
    <property type="match status" value="1"/>
</dbReference>
<dbReference type="RefSeq" id="WP_198575627.1">
    <property type="nucleotide sequence ID" value="NZ_JADWOX010000004.1"/>
</dbReference>
<name>A0ABS0SVQ2_9CAUL</name>
<accession>A0ABS0SVQ2</accession>
<proteinExistence type="predicted"/>
<organism evidence="1 2">
    <name type="scientific">Caulobacter hibisci</name>
    <dbReference type="NCBI Taxonomy" id="2035993"/>
    <lineage>
        <taxon>Bacteria</taxon>
        <taxon>Pseudomonadati</taxon>
        <taxon>Pseudomonadota</taxon>
        <taxon>Alphaproteobacteria</taxon>
        <taxon>Caulobacterales</taxon>
        <taxon>Caulobacteraceae</taxon>
        <taxon>Caulobacter</taxon>
    </lineage>
</organism>
<evidence type="ECO:0000313" key="2">
    <source>
        <dbReference type="Proteomes" id="UP000639859"/>
    </source>
</evidence>
<keyword evidence="2" id="KW-1185">Reference proteome</keyword>
<gene>
    <name evidence="1" type="ORF">I4Q42_08455</name>
</gene>